<dbReference type="SUPFAM" id="SSF74650">
    <property type="entry name" value="Galactose mutarotase-like"/>
    <property type="match status" value="1"/>
</dbReference>
<accession>A0A7S4B8C2</accession>
<dbReference type="EMBL" id="HBIZ01016612">
    <property type="protein sequence ID" value="CAE0757716.1"/>
    <property type="molecule type" value="Transcribed_RNA"/>
</dbReference>
<name>A0A7S4B8C2_CHRCT</name>
<dbReference type="GO" id="GO:0005975">
    <property type="term" value="P:carbohydrate metabolic process"/>
    <property type="evidence" value="ECO:0007669"/>
    <property type="project" value="InterPro"/>
</dbReference>
<reference evidence="2" key="1">
    <citation type="submission" date="2021-01" db="EMBL/GenBank/DDBJ databases">
        <authorList>
            <person name="Corre E."/>
            <person name="Pelletier E."/>
            <person name="Niang G."/>
            <person name="Scheremetjew M."/>
            <person name="Finn R."/>
            <person name="Kale V."/>
            <person name="Holt S."/>
            <person name="Cochrane G."/>
            <person name="Meng A."/>
            <person name="Brown T."/>
            <person name="Cohen L."/>
        </authorList>
    </citation>
    <scope>NUCLEOTIDE SEQUENCE</scope>
    <source>
        <strain evidence="2">CCMP645</strain>
    </source>
</reference>
<dbReference type="GO" id="GO:0030246">
    <property type="term" value="F:carbohydrate binding"/>
    <property type="evidence" value="ECO:0007669"/>
    <property type="project" value="InterPro"/>
</dbReference>
<keyword evidence="1" id="KW-1133">Transmembrane helix</keyword>
<sequence>MGVALREGGLLEVHLHRSLSKNDARGVNAPAIDDSRTHVTLWLVWGEANAVHDAAARLSLKIQSPLVPFVARCSHEEDATKPADLKRDEFLGDAAPAAGSRTVGTAAAPPAAASSEKVRMCARAQWLSTRPANCSAMKQPLPWPALVSVQRFADRRPESALIHVQHVCKEKDCRKLPVVDALRTSLPMLKTAEITEVGLSGTTSRAFSATEHASDAQPQPLAPWAGEGGMQLRTFRARFPPSVIEIPRERRERVLQISPHKQPPPATPKNNALLSHAHATFVALLCVGVLAYLLLVNRHSRPRRAHGKAAQNLFPR</sequence>
<feature type="transmembrane region" description="Helical" evidence="1">
    <location>
        <begin position="273"/>
        <end position="295"/>
    </location>
</feature>
<gene>
    <name evidence="2" type="ORF">PCAR00345_LOCUS10310</name>
</gene>
<keyword evidence="1" id="KW-0472">Membrane</keyword>
<dbReference type="Gene3D" id="2.70.98.30">
    <property type="entry name" value="Golgi alpha-mannosidase II, domain 4"/>
    <property type="match status" value="1"/>
</dbReference>
<dbReference type="AlphaFoldDB" id="A0A7S4B8C2"/>
<proteinExistence type="predicted"/>
<organism evidence="2">
    <name type="scientific">Chrysotila carterae</name>
    <name type="common">Marine alga</name>
    <name type="synonym">Syracosphaera carterae</name>
    <dbReference type="NCBI Taxonomy" id="13221"/>
    <lineage>
        <taxon>Eukaryota</taxon>
        <taxon>Haptista</taxon>
        <taxon>Haptophyta</taxon>
        <taxon>Prymnesiophyceae</taxon>
        <taxon>Isochrysidales</taxon>
        <taxon>Isochrysidaceae</taxon>
        <taxon>Chrysotila</taxon>
    </lineage>
</organism>
<dbReference type="GO" id="GO:0003824">
    <property type="term" value="F:catalytic activity"/>
    <property type="evidence" value="ECO:0007669"/>
    <property type="project" value="InterPro"/>
</dbReference>
<dbReference type="InterPro" id="IPR011013">
    <property type="entry name" value="Gal_mutarotase_sf_dom"/>
</dbReference>
<keyword evidence="1" id="KW-0812">Transmembrane</keyword>
<evidence type="ECO:0000313" key="2">
    <source>
        <dbReference type="EMBL" id="CAE0757716.1"/>
    </source>
</evidence>
<protein>
    <submittedName>
        <fullName evidence="2">Uncharacterized protein</fullName>
    </submittedName>
</protein>
<evidence type="ECO:0000256" key="1">
    <source>
        <dbReference type="SAM" id="Phobius"/>
    </source>
</evidence>